<comment type="caution">
    <text evidence="2">The sequence shown here is derived from an EMBL/GenBank/DDBJ whole genome shotgun (WGS) entry which is preliminary data.</text>
</comment>
<dbReference type="Proteomes" id="UP001597304">
    <property type="component" value="Unassembled WGS sequence"/>
</dbReference>
<feature type="transmembrane region" description="Helical" evidence="1">
    <location>
        <begin position="411"/>
        <end position="430"/>
    </location>
</feature>
<evidence type="ECO:0000313" key="3">
    <source>
        <dbReference type="Proteomes" id="UP001597304"/>
    </source>
</evidence>
<proteinExistence type="predicted"/>
<name>A0ABW4KWK8_9BURK</name>
<accession>A0ABW4KWK8</accession>
<feature type="transmembrane region" description="Helical" evidence="1">
    <location>
        <begin position="442"/>
        <end position="465"/>
    </location>
</feature>
<dbReference type="EMBL" id="JBHUEJ010000036">
    <property type="protein sequence ID" value="MFD1711903.1"/>
    <property type="molecule type" value="Genomic_DNA"/>
</dbReference>
<protein>
    <recommendedName>
        <fullName evidence="4">Glycosyltransferase</fullName>
    </recommendedName>
</protein>
<evidence type="ECO:0000313" key="2">
    <source>
        <dbReference type="EMBL" id="MFD1711903.1"/>
    </source>
</evidence>
<keyword evidence="1" id="KW-0812">Transmembrane</keyword>
<keyword evidence="1" id="KW-0472">Membrane</keyword>
<organism evidence="2 3">
    <name type="scientific">Ottowia flava</name>
    <dbReference type="NCBI Taxonomy" id="2675430"/>
    <lineage>
        <taxon>Bacteria</taxon>
        <taxon>Pseudomonadati</taxon>
        <taxon>Pseudomonadota</taxon>
        <taxon>Betaproteobacteria</taxon>
        <taxon>Burkholderiales</taxon>
        <taxon>Comamonadaceae</taxon>
        <taxon>Ottowia</taxon>
    </lineage>
</organism>
<feature type="transmembrane region" description="Helical" evidence="1">
    <location>
        <begin position="340"/>
        <end position="359"/>
    </location>
</feature>
<feature type="transmembrane region" description="Helical" evidence="1">
    <location>
        <begin position="20"/>
        <end position="36"/>
    </location>
</feature>
<evidence type="ECO:0008006" key="4">
    <source>
        <dbReference type="Google" id="ProtNLM"/>
    </source>
</evidence>
<keyword evidence="3" id="KW-1185">Reference proteome</keyword>
<dbReference type="RefSeq" id="WP_147912491.1">
    <property type="nucleotide sequence ID" value="NZ_JBHUEJ010000036.1"/>
</dbReference>
<feature type="transmembrane region" description="Helical" evidence="1">
    <location>
        <begin position="103"/>
        <end position="124"/>
    </location>
</feature>
<feature type="transmembrane region" description="Helical" evidence="1">
    <location>
        <begin position="366"/>
        <end position="389"/>
    </location>
</feature>
<feature type="transmembrane region" description="Helical" evidence="1">
    <location>
        <begin position="243"/>
        <end position="262"/>
    </location>
</feature>
<feature type="transmembrane region" description="Helical" evidence="1">
    <location>
        <begin position="282"/>
        <end position="302"/>
    </location>
</feature>
<keyword evidence="1" id="KW-1133">Transmembrane helix</keyword>
<gene>
    <name evidence="2" type="ORF">ACFSF0_14925</name>
</gene>
<feature type="transmembrane region" description="Helical" evidence="1">
    <location>
        <begin position="173"/>
        <end position="192"/>
    </location>
</feature>
<sequence>MNQPNPAIVAQDAVRRLPRWALLLLCLAYVVPGYIGREPWKNADIAAFGYMLELAKSSDLAFWLKPTLMGQPADAGALLPYWLGAWAIQLAPSWVPSELAVRLPFVAMLAMTLAGTWYAVYYLARQPSAQPVAFAFGGEAEPTDYARALADGSLLALVATLGLAQFSHETTPALAQLFFGVLVFFGFAAAYYRPNRATLALLVGLPGLALSGAPATSVFYGSIVLLALLTPGLTLTEPRVRRRLVWVLVLALAVTLVLSSTLDLWRWRIAPLRTRWDDWRAVANLFLWFTWPVWPLVVWTLWRWRRQLLDLRVYRHLGLPLLLASVPVTSALATTAGDRALLLALPALAALAAFALPTFRRSMSALIDWFTLLFFTGWAIIIWVVWVAMQTGVPAKPAANVAKLAPGFEPVFQWPAFVAALVGTVAWAALARWRTGRHRTALWKSLVLPAAGATLCWLLLMTLWLPALDYGRSFAPQIRDVRRIIGDTPCVEVYGLSIPQVVGVRFHGGWTTVPINGATSCPWLLVDVDAQADLPTVIESSVWQLVDRVRRPTDDNETLLVMRRSAAP</sequence>
<reference evidence="3" key="1">
    <citation type="journal article" date="2019" name="Int. J. Syst. Evol. Microbiol.">
        <title>The Global Catalogue of Microorganisms (GCM) 10K type strain sequencing project: providing services to taxonomists for standard genome sequencing and annotation.</title>
        <authorList>
            <consortium name="The Broad Institute Genomics Platform"/>
            <consortium name="The Broad Institute Genome Sequencing Center for Infectious Disease"/>
            <person name="Wu L."/>
            <person name="Ma J."/>
        </authorList>
    </citation>
    <scope>NUCLEOTIDE SEQUENCE [LARGE SCALE GENOMIC DNA]</scope>
    <source>
        <strain evidence="3">LMG 29247</strain>
    </source>
</reference>
<feature type="transmembrane region" description="Helical" evidence="1">
    <location>
        <begin position="314"/>
        <end position="334"/>
    </location>
</feature>
<evidence type="ECO:0000256" key="1">
    <source>
        <dbReference type="SAM" id="Phobius"/>
    </source>
</evidence>